<dbReference type="Proteomes" id="UP001302602">
    <property type="component" value="Unassembled WGS sequence"/>
</dbReference>
<evidence type="ECO:0000313" key="2">
    <source>
        <dbReference type="Proteomes" id="UP001302602"/>
    </source>
</evidence>
<sequence>MELLDDSGNEAWTEKVLEKMQRRMQVFVDVASSDRASTTWSEKRGGFVLSLPKQQVYQPAELFRVFREGLLACFDEKKPQLTQSMVAGGADNWEAVEIDVPTGKAEVVETAPALRASTRSKVDFLPNLASLPRPDQLFLQPPYHLTLTHGRQEIELQCSHSPSLQLLADYLKRWCRVNHADTRNPPAVQVTLHQSAFGLGEMFDRLTLNTEETRYTNQFTVTSPMIVALIEGVLGYELVSTNGAWHFRKDTALKAL</sequence>
<dbReference type="EMBL" id="MU853223">
    <property type="protein sequence ID" value="KAK4129077.1"/>
    <property type="molecule type" value="Genomic_DNA"/>
</dbReference>
<reference evidence="1" key="2">
    <citation type="submission" date="2023-05" db="EMBL/GenBank/DDBJ databases">
        <authorList>
            <consortium name="Lawrence Berkeley National Laboratory"/>
            <person name="Steindorff A."/>
            <person name="Hensen N."/>
            <person name="Bonometti L."/>
            <person name="Westerberg I."/>
            <person name="Brannstrom I.O."/>
            <person name="Guillou S."/>
            <person name="Cros-Aarteil S."/>
            <person name="Calhoun S."/>
            <person name="Haridas S."/>
            <person name="Kuo A."/>
            <person name="Mondo S."/>
            <person name="Pangilinan J."/>
            <person name="Riley R."/>
            <person name="Labutti K."/>
            <person name="Andreopoulos B."/>
            <person name="Lipzen A."/>
            <person name="Chen C."/>
            <person name="Yanf M."/>
            <person name="Daum C."/>
            <person name="Ng V."/>
            <person name="Clum A."/>
            <person name="Ohm R."/>
            <person name="Martin F."/>
            <person name="Silar P."/>
            <person name="Natvig D."/>
            <person name="Lalanne C."/>
            <person name="Gautier V."/>
            <person name="Ament-Velasquez S.L."/>
            <person name="Kruys A."/>
            <person name="Hutchinson M.I."/>
            <person name="Powell A.J."/>
            <person name="Barry K."/>
            <person name="Miller A.N."/>
            <person name="Grigoriev I.V."/>
            <person name="Debuchy R."/>
            <person name="Gladieux P."/>
            <person name="Thoren M.H."/>
            <person name="Johannesson H."/>
        </authorList>
    </citation>
    <scope>NUCLEOTIDE SEQUENCE</scope>
    <source>
        <strain evidence="1">CBS 731.68</strain>
    </source>
</reference>
<proteinExistence type="predicted"/>
<organism evidence="1 2">
    <name type="scientific">Parathielavia appendiculata</name>
    <dbReference type="NCBI Taxonomy" id="2587402"/>
    <lineage>
        <taxon>Eukaryota</taxon>
        <taxon>Fungi</taxon>
        <taxon>Dikarya</taxon>
        <taxon>Ascomycota</taxon>
        <taxon>Pezizomycotina</taxon>
        <taxon>Sordariomycetes</taxon>
        <taxon>Sordariomycetidae</taxon>
        <taxon>Sordariales</taxon>
        <taxon>Chaetomiaceae</taxon>
        <taxon>Parathielavia</taxon>
    </lineage>
</organism>
<protein>
    <submittedName>
        <fullName evidence="1">Uncharacterized protein</fullName>
    </submittedName>
</protein>
<dbReference type="GeneID" id="87828573"/>
<dbReference type="RefSeq" id="XP_062652848.1">
    <property type="nucleotide sequence ID" value="XM_062791804.1"/>
</dbReference>
<name>A0AAN6U9S2_9PEZI</name>
<accession>A0AAN6U9S2</accession>
<reference evidence="1" key="1">
    <citation type="journal article" date="2023" name="Mol. Phylogenet. Evol.">
        <title>Genome-scale phylogeny and comparative genomics of the fungal order Sordariales.</title>
        <authorList>
            <person name="Hensen N."/>
            <person name="Bonometti L."/>
            <person name="Westerberg I."/>
            <person name="Brannstrom I.O."/>
            <person name="Guillou S."/>
            <person name="Cros-Aarteil S."/>
            <person name="Calhoun S."/>
            <person name="Haridas S."/>
            <person name="Kuo A."/>
            <person name="Mondo S."/>
            <person name="Pangilinan J."/>
            <person name="Riley R."/>
            <person name="LaButti K."/>
            <person name="Andreopoulos B."/>
            <person name="Lipzen A."/>
            <person name="Chen C."/>
            <person name="Yan M."/>
            <person name="Daum C."/>
            <person name="Ng V."/>
            <person name="Clum A."/>
            <person name="Steindorff A."/>
            <person name="Ohm R.A."/>
            <person name="Martin F."/>
            <person name="Silar P."/>
            <person name="Natvig D.O."/>
            <person name="Lalanne C."/>
            <person name="Gautier V."/>
            <person name="Ament-Velasquez S.L."/>
            <person name="Kruys A."/>
            <person name="Hutchinson M.I."/>
            <person name="Powell A.J."/>
            <person name="Barry K."/>
            <person name="Miller A.N."/>
            <person name="Grigoriev I.V."/>
            <person name="Debuchy R."/>
            <person name="Gladieux P."/>
            <person name="Hiltunen Thoren M."/>
            <person name="Johannesson H."/>
        </authorList>
    </citation>
    <scope>NUCLEOTIDE SEQUENCE</scope>
    <source>
        <strain evidence="1">CBS 731.68</strain>
    </source>
</reference>
<comment type="caution">
    <text evidence="1">The sequence shown here is derived from an EMBL/GenBank/DDBJ whole genome shotgun (WGS) entry which is preliminary data.</text>
</comment>
<evidence type="ECO:0000313" key="1">
    <source>
        <dbReference type="EMBL" id="KAK4129077.1"/>
    </source>
</evidence>
<dbReference type="AlphaFoldDB" id="A0AAN6U9S2"/>
<keyword evidence="2" id="KW-1185">Reference proteome</keyword>
<gene>
    <name evidence="1" type="ORF">N657DRAFT_639627</name>
</gene>